<evidence type="ECO:0000259" key="9">
    <source>
        <dbReference type="Pfam" id="PF02727"/>
    </source>
</evidence>
<evidence type="ECO:0000256" key="2">
    <source>
        <dbReference type="ARBA" id="ARBA00007983"/>
    </source>
</evidence>
<keyword evidence="6" id="KW-0560">Oxidoreductase</keyword>
<feature type="domain" description="Copper amine oxidase catalytic" evidence="8">
    <location>
        <begin position="266"/>
        <end position="689"/>
    </location>
</feature>
<comment type="similarity">
    <text evidence="2">Belongs to the copper/topaquinone oxidase family.</text>
</comment>
<dbReference type="InterPro" id="IPR000269">
    <property type="entry name" value="Cu_amine_oxidase"/>
</dbReference>
<keyword evidence="7" id="KW-0186">Copper</keyword>
<evidence type="ECO:0000259" key="8">
    <source>
        <dbReference type="Pfam" id="PF01179"/>
    </source>
</evidence>
<dbReference type="InterPro" id="IPR016182">
    <property type="entry name" value="Cu_amine_oxidase_N-reg"/>
</dbReference>
<dbReference type="PANTHER" id="PTHR10638:SF86">
    <property type="entry name" value="COPPER AMINE OXIDASE 1-RELATED"/>
    <property type="match status" value="1"/>
</dbReference>
<dbReference type="SUPFAM" id="SSF54416">
    <property type="entry name" value="Amine oxidase N-terminal region"/>
    <property type="match status" value="2"/>
</dbReference>
<gene>
    <name evidence="10" type="ORF">Klosneuvirus_3_169</name>
</gene>
<dbReference type="Gene3D" id="2.70.98.20">
    <property type="entry name" value="Copper amine oxidase, catalytic domain"/>
    <property type="match status" value="1"/>
</dbReference>
<keyword evidence="4" id="KW-0479">Metal-binding</keyword>
<dbReference type="InterPro" id="IPR015798">
    <property type="entry name" value="Cu_amine_oxidase_C"/>
</dbReference>
<dbReference type="EMBL" id="KY684110">
    <property type="protein sequence ID" value="ARF12034.1"/>
    <property type="molecule type" value="Genomic_DNA"/>
</dbReference>
<keyword evidence="5" id="KW-0801">TPQ</keyword>
<evidence type="ECO:0000256" key="4">
    <source>
        <dbReference type="ARBA" id="ARBA00022723"/>
    </source>
</evidence>
<dbReference type="PANTHER" id="PTHR10638">
    <property type="entry name" value="COPPER AMINE OXIDASE"/>
    <property type="match status" value="1"/>
</dbReference>
<accession>A0A1V0SK86</accession>
<name>A0A1V0SK86_9VIRU</name>
<dbReference type="Pfam" id="PF02727">
    <property type="entry name" value="Cu_amine_oxidN2"/>
    <property type="match status" value="1"/>
</dbReference>
<dbReference type="Gene3D" id="3.10.450.40">
    <property type="match status" value="2"/>
</dbReference>
<protein>
    <submittedName>
        <fullName evidence="10">Copper amine oxidase</fullName>
    </submittedName>
</protein>
<dbReference type="GO" id="GO:0048038">
    <property type="term" value="F:quinone binding"/>
    <property type="evidence" value="ECO:0007669"/>
    <property type="project" value="InterPro"/>
</dbReference>
<evidence type="ECO:0000256" key="6">
    <source>
        <dbReference type="ARBA" id="ARBA00023002"/>
    </source>
</evidence>
<dbReference type="GO" id="GO:0008131">
    <property type="term" value="F:primary methylamine oxidase activity"/>
    <property type="evidence" value="ECO:0007669"/>
    <property type="project" value="InterPro"/>
</dbReference>
<dbReference type="SUPFAM" id="SSF49998">
    <property type="entry name" value="Amine oxidase catalytic domain"/>
    <property type="match status" value="1"/>
</dbReference>
<dbReference type="InterPro" id="IPR015800">
    <property type="entry name" value="Cu_amine_oxidase_N2"/>
</dbReference>
<reference evidence="10" key="1">
    <citation type="journal article" date="2017" name="Science">
        <title>Giant viruses with an expanded complement of translation system components.</title>
        <authorList>
            <person name="Schulz F."/>
            <person name="Yutin N."/>
            <person name="Ivanova N.N."/>
            <person name="Ortega D.R."/>
            <person name="Lee T.K."/>
            <person name="Vierheilig J."/>
            <person name="Daims H."/>
            <person name="Horn M."/>
            <person name="Wagner M."/>
            <person name="Jensen G.J."/>
            <person name="Kyrpides N.C."/>
            <person name="Koonin E.V."/>
            <person name="Woyke T."/>
        </authorList>
    </citation>
    <scope>NUCLEOTIDE SEQUENCE</scope>
    <source>
        <strain evidence="10">KNV1</strain>
    </source>
</reference>
<dbReference type="Pfam" id="PF01179">
    <property type="entry name" value="Cu_amine_oxid"/>
    <property type="match status" value="1"/>
</dbReference>
<evidence type="ECO:0000313" key="10">
    <source>
        <dbReference type="EMBL" id="ARF12034.1"/>
    </source>
</evidence>
<dbReference type="GO" id="GO:0009308">
    <property type="term" value="P:amine metabolic process"/>
    <property type="evidence" value="ECO:0007669"/>
    <property type="project" value="InterPro"/>
</dbReference>
<evidence type="ECO:0000256" key="3">
    <source>
        <dbReference type="ARBA" id="ARBA00011738"/>
    </source>
</evidence>
<evidence type="ECO:0000256" key="1">
    <source>
        <dbReference type="ARBA" id="ARBA00001935"/>
    </source>
</evidence>
<organism evidence="10">
    <name type="scientific">Klosneuvirus KNV1</name>
    <dbReference type="NCBI Taxonomy" id="1977640"/>
    <lineage>
        <taxon>Viruses</taxon>
        <taxon>Varidnaviria</taxon>
        <taxon>Bamfordvirae</taxon>
        <taxon>Nucleocytoviricota</taxon>
        <taxon>Megaviricetes</taxon>
        <taxon>Imitervirales</taxon>
        <taxon>Mimiviridae</taxon>
        <taxon>Klosneuvirinae</taxon>
        <taxon>Klosneuvirus</taxon>
    </lineage>
</organism>
<evidence type="ECO:0000256" key="7">
    <source>
        <dbReference type="ARBA" id="ARBA00023008"/>
    </source>
</evidence>
<evidence type="ECO:0000256" key="5">
    <source>
        <dbReference type="ARBA" id="ARBA00022772"/>
    </source>
</evidence>
<dbReference type="InterPro" id="IPR036460">
    <property type="entry name" value="Cu_amine_oxidase_C_sf"/>
</dbReference>
<comment type="cofactor">
    <cofactor evidence="1">
        <name>Cu cation</name>
        <dbReference type="ChEBI" id="CHEBI:23378"/>
    </cofactor>
</comment>
<sequence>MSNSSSTNSSHTSCDETDYTQGVGVSPFDQLTVVELQNITDYFFANILNTVTVPDDAIFDCVNLLEPPKKEVLAWMAGGPLPKRLVDVPIYYYADDIYHQYIVELVSEAVVYVSEPNHVKRARPGYTCHDDDTSVALVYSDPKFIKAMAKRGIAPSDFYKIFANTCVDGRLDNCHCKHNKCNCEGKFHIIKETHPRPHSFYINFFWNDGRIGDTSAYAQPIEGVYAIVDRRSNKVLSIVDTDEIIPIQTGNLDWTRPLDNTLKPLNYAQPDGPSYTITGSQVEWQGWRFNMTYNSISNLEFHNISFLDRTVWRENPNATPVRRMMYYKANIPELITAYSYPEAPDKAFNYLDFNEYPARDFAPPITPGIDVPPYAELITIPVILADGSVFEMENTVAIYEVSDGFLWRHYNYPCGDLEVEPIYGRSGRNLVVQAFPVIANYDYAIYYIFTQTGTLTVRIRASGVMECAGTPITKVNEEKGIDVLDGTLVRENVNAINHRHIACVRFDMMVDGLKTKVYEKNIEFPEIGKENPCGNVFKEVERLLKSEKKAVRDNDFQKNRSWLVESSCSENYLGHPRSIEIVPSPTMIPSHHPCERIAKRATQMKHNFFVTKYHDGEDYVMGKHPVERGHDHGLGKYIEDDESIVDKNNVVWYQAAFLHSPHTEQYPVMPYEQLQISAMPHNFFNENPGLYVSDLQDGLCRT</sequence>
<comment type="subunit">
    <text evidence="3">Homodimer.</text>
</comment>
<proteinExistence type="inferred from homology"/>
<feature type="domain" description="Copper amine oxidase N2-terminal" evidence="9">
    <location>
        <begin position="53"/>
        <end position="110"/>
    </location>
</feature>
<dbReference type="GO" id="GO:0005507">
    <property type="term" value="F:copper ion binding"/>
    <property type="evidence" value="ECO:0007669"/>
    <property type="project" value="InterPro"/>
</dbReference>